<reference evidence="1 2" key="1">
    <citation type="journal article" date="2024" name="G3 (Bethesda)">
        <title>Genome assembly of Hibiscus sabdariffa L. provides insights into metabolisms of medicinal natural products.</title>
        <authorList>
            <person name="Kim T."/>
        </authorList>
    </citation>
    <scope>NUCLEOTIDE SEQUENCE [LARGE SCALE GENOMIC DNA]</scope>
    <source>
        <strain evidence="1">TK-2024</strain>
        <tissue evidence="1">Old leaves</tissue>
    </source>
</reference>
<name>A0ABR2PBZ5_9ROSI</name>
<evidence type="ECO:0000313" key="1">
    <source>
        <dbReference type="EMBL" id="KAK8985958.1"/>
    </source>
</evidence>
<organism evidence="1 2">
    <name type="scientific">Hibiscus sabdariffa</name>
    <name type="common">roselle</name>
    <dbReference type="NCBI Taxonomy" id="183260"/>
    <lineage>
        <taxon>Eukaryota</taxon>
        <taxon>Viridiplantae</taxon>
        <taxon>Streptophyta</taxon>
        <taxon>Embryophyta</taxon>
        <taxon>Tracheophyta</taxon>
        <taxon>Spermatophyta</taxon>
        <taxon>Magnoliopsida</taxon>
        <taxon>eudicotyledons</taxon>
        <taxon>Gunneridae</taxon>
        <taxon>Pentapetalae</taxon>
        <taxon>rosids</taxon>
        <taxon>malvids</taxon>
        <taxon>Malvales</taxon>
        <taxon>Malvaceae</taxon>
        <taxon>Malvoideae</taxon>
        <taxon>Hibiscus</taxon>
    </lineage>
</organism>
<sequence length="111" mass="12568">MAQCDARTSCSRKKRQDLPPKQQLIVTPNISGVQLDQINKGFDGDEVRKKRVIGVVDEEKFEILRFCAIGFCPRPYSMQELAKEFSAASLKGFTVLRVSGSLVCWDIMRKN</sequence>
<proteinExistence type="predicted"/>
<protein>
    <submittedName>
        <fullName evidence="1">Uncharacterized protein</fullName>
    </submittedName>
</protein>
<accession>A0ABR2PBZ5</accession>
<dbReference type="EMBL" id="JBBPBN010000066">
    <property type="protein sequence ID" value="KAK8985958.1"/>
    <property type="molecule type" value="Genomic_DNA"/>
</dbReference>
<keyword evidence="2" id="KW-1185">Reference proteome</keyword>
<gene>
    <name evidence="1" type="ORF">V6N11_037677</name>
</gene>
<dbReference type="Proteomes" id="UP001396334">
    <property type="component" value="Unassembled WGS sequence"/>
</dbReference>
<comment type="caution">
    <text evidence="1">The sequence shown here is derived from an EMBL/GenBank/DDBJ whole genome shotgun (WGS) entry which is preliminary data.</text>
</comment>
<evidence type="ECO:0000313" key="2">
    <source>
        <dbReference type="Proteomes" id="UP001396334"/>
    </source>
</evidence>